<feature type="transmembrane region" description="Helical" evidence="2">
    <location>
        <begin position="129"/>
        <end position="154"/>
    </location>
</feature>
<evidence type="ECO:0000313" key="4">
    <source>
        <dbReference type="Proteomes" id="UP000029033"/>
    </source>
</evidence>
<feature type="compositionally biased region" description="Basic residues" evidence="1">
    <location>
        <begin position="1"/>
        <end position="12"/>
    </location>
</feature>
<name>A0A087DDB7_9BIFI</name>
<dbReference type="EMBL" id="JGZO01000012">
    <property type="protein sequence ID" value="KFI93517.1"/>
    <property type="molecule type" value="Genomic_DNA"/>
</dbReference>
<gene>
    <name evidence="3" type="ORF">BSCA_0005</name>
</gene>
<feature type="transmembrane region" description="Helical" evidence="2">
    <location>
        <begin position="175"/>
        <end position="201"/>
    </location>
</feature>
<protein>
    <submittedName>
        <fullName evidence="3">ABC transporter permease</fullName>
    </submittedName>
</protein>
<evidence type="ECO:0000256" key="1">
    <source>
        <dbReference type="SAM" id="MobiDB-lite"/>
    </source>
</evidence>
<comment type="caution">
    <text evidence="3">The sequence shown here is derived from an EMBL/GenBank/DDBJ whole genome shotgun (WGS) entry which is preliminary data.</text>
</comment>
<dbReference type="Proteomes" id="UP000029033">
    <property type="component" value="Unassembled WGS sequence"/>
</dbReference>
<evidence type="ECO:0000256" key="2">
    <source>
        <dbReference type="SAM" id="Phobius"/>
    </source>
</evidence>
<keyword evidence="4" id="KW-1185">Reference proteome</keyword>
<dbReference type="STRING" id="158787.BSCA_0005"/>
<dbReference type="AlphaFoldDB" id="A0A087DDB7"/>
<feature type="transmembrane region" description="Helical" evidence="2">
    <location>
        <begin position="341"/>
        <end position="363"/>
    </location>
</feature>
<keyword evidence="2" id="KW-0812">Transmembrane</keyword>
<organism evidence="3 4">
    <name type="scientific">Bifidobacterium scardovii</name>
    <dbReference type="NCBI Taxonomy" id="158787"/>
    <lineage>
        <taxon>Bacteria</taxon>
        <taxon>Bacillati</taxon>
        <taxon>Actinomycetota</taxon>
        <taxon>Actinomycetes</taxon>
        <taxon>Bifidobacteriales</taxon>
        <taxon>Bifidobacteriaceae</taxon>
        <taxon>Bifidobacterium</taxon>
    </lineage>
</organism>
<feature type="transmembrane region" description="Helical" evidence="2">
    <location>
        <begin position="221"/>
        <end position="243"/>
    </location>
</feature>
<proteinExistence type="predicted"/>
<dbReference type="eggNOG" id="COG1277">
    <property type="taxonomic scope" value="Bacteria"/>
</dbReference>
<accession>A0A087DDB7</accession>
<feature type="compositionally biased region" description="Low complexity" evidence="1">
    <location>
        <begin position="13"/>
        <end position="28"/>
    </location>
</feature>
<keyword evidence="2" id="KW-0472">Membrane</keyword>
<feature type="transmembrane region" description="Helical" evidence="2">
    <location>
        <begin position="86"/>
        <end position="109"/>
    </location>
</feature>
<feature type="region of interest" description="Disordered" evidence="1">
    <location>
        <begin position="1"/>
        <end position="61"/>
    </location>
</feature>
<keyword evidence="2" id="KW-1133">Transmembrane helix</keyword>
<sequence>MSRGSHAAHARRSGGSQSRPGPGTRASGGVAGGVSGGFPGKRGATASHGPNRMPAGSQAHPQSRLTVIGAIRSELTKALSLRSTMILMALNALLLPGGAAILAWAYRFMSTVDPRTGKMMAHPEPLPASLMWSAVGGFVSTCMIVVAIFGVMAITTEYVTSSVQSTLVANPRRVLFLNAKTLVTAVLTFLSSLAGLMLSWLAVHLMLADIGVKALAESERVLPWMTLLGGSAVLTLTAVMAVGCGGVCRSTVGGIFSMIGILMIAPSILSLASFGGDRFRWVQSISRCLPDRAVTNFLTGGVNAGLEGGNVSMSAGGSAVSGASAASAASAASDGVFDPTWWQSGLILLAWVVVIYAIGTLVVKRSDIK</sequence>
<feature type="transmembrane region" description="Helical" evidence="2">
    <location>
        <begin position="255"/>
        <end position="274"/>
    </location>
</feature>
<reference evidence="3 4" key="1">
    <citation type="submission" date="2014-03" db="EMBL/GenBank/DDBJ databases">
        <title>Genomics of Bifidobacteria.</title>
        <authorList>
            <person name="Ventura M."/>
            <person name="Milani C."/>
            <person name="Lugli G.A."/>
        </authorList>
    </citation>
    <scope>NUCLEOTIDE SEQUENCE [LARGE SCALE GENOMIC DNA]</scope>
    <source>
        <strain evidence="3 4">LMG 21589</strain>
    </source>
</reference>
<evidence type="ECO:0000313" key="3">
    <source>
        <dbReference type="EMBL" id="KFI93517.1"/>
    </source>
</evidence>
<feature type="compositionally biased region" description="Gly residues" evidence="1">
    <location>
        <begin position="29"/>
        <end position="40"/>
    </location>
</feature>